<evidence type="ECO:0000256" key="1">
    <source>
        <dbReference type="ARBA" id="ARBA00008857"/>
    </source>
</evidence>
<keyword evidence="3" id="KW-0233">DNA recombination</keyword>
<dbReference type="PROSITE" id="PS51898">
    <property type="entry name" value="TYR_RECOMBINASE"/>
    <property type="match status" value="1"/>
</dbReference>
<keyword evidence="2" id="KW-0238">DNA-binding</keyword>
<name>A0A1M5QEF8_STRHI</name>
<accession>A0A1M5QEF8</accession>
<dbReference type="AlphaFoldDB" id="A0A1M5QEF8"/>
<proteinExistence type="inferred from homology"/>
<dbReference type="RefSeq" id="WP_073490168.1">
    <property type="nucleotide sequence ID" value="NZ_FQVN01000024.1"/>
</dbReference>
<dbReference type="Gene3D" id="1.10.443.10">
    <property type="entry name" value="Intergrase catalytic core"/>
    <property type="match status" value="1"/>
</dbReference>
<keyword evidence="7" id="KW-1185">Reference proteome</keyword>
<gene>
    <name evidence="6" type="ORF">SAMN05444320_1241</name>
</gene>
<dbReference type="EMBL" id="FQVN01000024">
    <property type="protein sequence ID" value="SHH12584.1"/>
    <property type="molecule type" value="Genomic_DNA"/>
</dbReference>
<reference evidence="6 7" key="1">
    <citation type="submission" date="2016-11" db="EMBL/GenBank/DDBJ databases">
        <authorList>
            <person name="Jaros S."/>
            <person name="Januszkiewicz K."/>
            <person name="Wedrychowicz H."/>
        </authorList>
    </citation>
    <scope>NUCLEOTIDE SEQUENCE [LARGE SCALE GENOMIC DNA]</scope>
    <source>
        <strain evidence="6 7">DSM 44523</strain>
    </source>
</reference>
<sequence>MGHVQDRWWKETTDPETGKVKRVKTKLYGKGLRYKVRYYAPDKTEKSKSFPDRAKTRAEDFLIEMESSKREGRYVDPNAGKIKFSAYVPSWYKGQSQDASTQENLRRQVESQLVPFFGDLPLKEVEKISKVREWLAWMGDKGLSLRYRQLLFDRLSSILNAAVDEKLIHSNPCRARSVKRPTPPEKQIKPWTESRMRAVRIALPERYKITVPLGAGAGLRQGEMFGLSDDDIDREARELHVVRQVRIVGNQLVFAPTKNKKTRSVPLGDGLLDELDDYMERFPPVAVTLPWEKPGGRLHTVRLILVTKEGQACRRQVFNMGVWRPAFKRAKLDYRKQQDGVHALRHLYASSQLEYGVSIKALSVSLGHHDPGYTLRVYTHLMPSSHDRSRKAADALIKPRRRDGRQTA</sequence>
<evidence type="ECO:0000313" key="6">
    <source>
        <dbReference type="EMBL" id="SHH12584.1"/>
    </source>
</evidence>
<feature type="domain" description="Tyr recombinase" evidence="5">
    <location>
        <begin position="186"/>
        <end position="394"/>
    </location>
</feature>
<comment type="similarity">
    <text evidence="1">Belongs to the 'phage' integrase family.</text>
</comment>
<dbReference type="InterPro" id="IPR010998">
    <property type="entry name" value="Integrase_recombinase_N"/>
</dbReference>
<feature type="region of interest" description="Disordered" evidence="4">
    <location>
        <begin position="389"/>
        <end position="408"/>
    </location>
</feature>
<dbReference type="Pfam" id="PF00589">
    <property type="entry name" value="Phage_integrase"/>
    <property type="match status" value="1"/>
</dbReference>
<evidence type="ECO:0000313" key="7">
    <source>
        <dbReference type="Proteomes" id="UP000184501"/>
    </source>
</evidence>
<dbReference type="Proteomes" id="UP000184501">
    <property type="component" value="Unassembled WGS sequence"/>
</dbReference>
<dbReference type="SUPFAM" id="SSF56349">
    <property type="entry name" value="DNA breaking-rejoining enzymes"/>
    <property type="match status" value="1"/>
</dbReference>
<dbReference type="InterPro" id="IPR050090">
    <property type="entry name" value="Tyrosine_recombinase_XerCD"/>
</dbReference>
<dbReference type="STRING" id="2017.SAMN05444320_1241"/>
<dbReference type="GO" id="GO:0015074">
    <property type="term" value="P:DNA integration"/>
    <property type="evidence" value="ECO:0007669"/>
    <property type="project" value="InterPro"/>
</dbReference>
<evidence type="ECO:0000256" key="3">
    <source>
        <dbReference type="ARBA" id="ARBA00023172"/>
    </source>
</evidence>
<organism evidence="6 7">
    <name type="scientific">Streptoalloteichus hindustanus</name>
    <dbReference type="NCBI Taxonomy" id="2017"/>
    <lineage>
        <taxon>Bacteria</taxon>
        <taxon>Bacillati</taxon>
        <taxon>Actinomycetota</taxon>
        <taxon>Actinomycetes</taxon>
        <taxon>Pseudonocardiales</taxon>
        <taxon>Pseudonocardiaceae</taxon>
        <taxon>Streptoalloteichus</taxon>
    </lineage>
</organism>
<feature type="compositionally biased region" description="Basic residues" evidence="4">
    <location>
        <begin position="398"/>
        <end position="408"/>
    </location>
</feature>
<evidence type="ECO:0000256" key="2">
    <source>
        <dbReference type="ARBA" id="ARBA00023125"/>
    </source>
</evidence>
<dbReference type="PANTHER" id="PTHR30349">
    <property type="entry name" value="PHAGE INTEGRASE-RELATED"/>
    <property type="match status" value="1"/>
</dbReference>
<evidence type="ECO:0000256" key="4">
    <source>
        <dbReference type="SAM" id="MobiDB-lite"/>
    </source>
</evidence>
<dbReference type="OrthoDB" id="1822491at2"/>
<dbReference type="GO" id="GO:0006310">
    <property type="term" value="P:DNA recombination"/>
    <property type="evidence" value="ECO:0007669"/>
    <property type="project" value="UniProtKB-KW"/>
</dbReference>
<evidence type="ECO:0000259" key="5">
    <source>
        <dbReference type="PROSITE" id="PS51898"/>
    </source>
</evidence>
<dbReference type="GO" id="GO:0003677">
    <property type="term" value="F:DNA binding"/>
    <property type="evidence" value="ECO:0007669"/>
    <property type="project" value="UniProtKB-KW"/>
</dbReference>
<dbReference type="PANTHER" id="PTHR30349:SF64">
    <property type="entry name" value="PROPHAGE INTEGRASE INTD-RELATED"/>
    <property type="match status" value="1"/>
</dbReference>
<protein>
    <submittedName>
        <fullName evidence="6">Site-specific recombinase XerD</fullName>
    </submittedName>
</protein>
<dbReference type="CDD" id="cd01189">
    <property type="entry name" value="INT_ICEBs1_C_like"/>
    <property type="match status" value="1"/>
</dbReference>
<dbReference type="InterPro" id="IPR013762">
    <property type="entry name" value="Integrase-like_cat_sf"/>
</dbReference>
<dbReference type="Gene3D" id="1.10.150.130">
    <property type="match status" value="1"/>
</dbReference>
<dbReference type="InterPro" id="IPR011010">
    <property type="entry name" value="DNA_brk_join_enz"/>
</dbReference>
<dbReference type="InterPro" id="IPR002104">
    <property type="entry name" value="Integrase_catalytic"/>
</dbReference>